<name>A0ABW4Y4U5_9GAMM</name>
<evidence type="ECO:0000313" key="5">
    <source>
        <dbReference type="Proteomes" id="UP001597337"/>
    </source>
</evidence>
<dbReference type="SUPFAM" id="SSF52833">
    <property type="entry name" value="Thioredoxin-like"/>
    <property type="match status" value="1"/>
</dbReference>
<proteinExistence type="inferred from homology"/>
<dbReference type="EMBL" id="JBHUHX010000009">
    <property type="protein sequence ID" value="MFD2111202.1"/>
    <property type="molecule type" value="Genomic_DNA"/>
</dbReference>
<protein>
    <submittedName>
        <fullName evidence="4">ArsC/Spx/MgsR family protein</fullName>
    </submittedName>
</protein>
<dbReference type="InterPro" id="IPR006503">
    <property type="entry name" value="Nase-assoc"/>
</dbReference>
<evidence type="ECO:0000256" key="3">
    <source>
        <dbReference type="SAM" id="MobiDB-lite"/>
    </source>
</evidence>
<dbReference type="PANTHER" id="PTHR30041">
    <property type="entry name" value="ARSENATE REDUCTASE"/>
    <property type="match status" value="1"/>
</dbReference>
<dbReference type="NCBIfam" id="TIGR01616">
    <property type="entry name" value="nitro_assoc"/>
    <property type="match status" value="1"/>
</dbReference>
<evidence type="ECO:0000313" key="4">
    <source>
        <dbReference type="EMBL" id="MFD2111202.1"/>
    </source>
</evidence>
<gene>
    <name evidence="4" type="ORF">ACFSJC_05020</name>
</gene>
<reference evidence="5" key="1">
    <citation type="journal article" date="2019" name="Int. J. Syst. Evol. Microbiol.">
        <title>The Global Catalogue of Microorganisms (GCM) 10K type strain sequencing project: providing services to taxonomists for standard genome sequencing and annotation.</title>
        <authorList>
            <consortium name="The Broad Institute Genomics Platform"/>
            <consortium name="The Broad Institute Genome Sequencing Center for Infectious Disease"/>
            <person name="Wu L."/>
            <person name="Ma J."/>
        </authorList>
    </citation>
    <scope>NUCLEOTIDE SEQUENCE [LARGE SCALE GENOMIC DNA]</scope>
    <source>
        <strain evidence="5">KACC 12597</strain>
    </source>
</reference>
<dbReference type="Gene3D" id="3.40.30.10">
    <property type="entry name" value="Glutaredoxin"/>
    <property type="match status" value="1"/>
</dbReference>
<keyword evidence="5" id="KW-1185">Reference proteome</keyword>
<comment type="caution">
    <text evidence="4">The sequence shown here is derived from an EMBL/GenBank/DDBJ whole genome shotgun (WGS) entry which is preliminary data.</text>
</comment>
<dbReference type="InterPro" id="IPR006660">
    <property type="entry name" value="Arsenate_reductase-like"/>
</dbReference>
<dbReference type="Pfam" id="PF03960">
    <property type="entry name" value="ArsC"/>
    <property type="match status" value="1"/>
</dbReference>
<dbReference type="InterPro" id="IPR036249">
    <property type="entry name" value="Thioredoxin-like_sf"/>
</dbReference>
<accession>A0ABW4Y4U5</accession>
<feature type="region of interest" description="Disordered" evidence="3">
    <location>
        <begin position="126"/>
        <end position="147"/>
    </location>
</feature>
<organism evidence="4 5">
    <name type="scientific">Thiorhodococcus fuscus</name>
    <dbReference type="NCBI Taxonomy" id="527200"/>
    <lineage>
        <taxon>Bacteria</taxon>
        <taxon>Pseudomonadati</taxon>
        <taxon>Pseudomonadota</taxon>
        <taxon>Gammaproteobacteria</taxon>
        <taxon>Chromatiales</taxon>
        <taxon>Chromatiaceae</taxon>
        <taxon>Thiorhodococcus</taxon>
    </lineage>
</organism>
<sequence>MSRSVIFYEKPGCISNAKQKSLLKSLGHRLSVRNLLTESWTAERLRPFFGERPVRDWFNPTAPRIKAGEVEPGALDAATALSLMIADPLLIRRPLIECDLGVSCGFDADPLLDALGVQLTEGQDLQSCSQTGPDPHCDLPSAEADLR</sequence>
<dbReference type="PROSITE" id="PS51353">
    <property type="entry name" value="ARSC"/>
    <property type="match status" value="1"/>
</dbReference>
<dbReference type="RefSeq" id="WP_386024120.1">
    <property type="nucleotide sequence ID" value="NZ_JBHUHX010000009.1"/>
</dbReference>
<evidence type="ECO:0000256" key="1">
    <source>
        <dbReference type="ARBA" id="ARBA00007198"/>
    </source>
</evidence>
<dbReference type="Proteomes" id="UP001597337">
    <property type="component" value="Unassembled WGS sequence"/>
</dbReference>
<dbReference type="PANTHER" id="PTHR30041:SF8">
    <property type="entry name" value="PROTEIN YFFB"/>
    <property type="match status" value="1"/>
</dbReference>
<evidence type="ECO:0000256" key="2">
    <source>
        <dbReference type="PROSITE-ProRule" id="PRU01282"/>
    </source>
</evidence>
<comment type="similarity">
    <text evidence="1 2">Belongs to the ArsC family.</text>
</comment>